<dbReference type="Pfam" id="PF14697">
    <property type="entry name" value="Fer4_21"/>
    <property type="match status" value="1"/>
</dbReference>
<sequence length="317" mass="36548">MKGDDILNFLTCFKVPEVAKSMAHLLVTPEERKIIEIIEDDIYSIKDLSTLIEKKFNVNGEELVRKMYKRAVLNKVEVSDGIYYKTSEFYDRIAYFCQYETDIWLSVPRKIRDEIDDWYVTTYAETAEPRVKEVIDGKKDVIENAYFFTLQETLDLIDSLDKQIYSVPCNCNAVSQRCEKDKDVCLLFETGINTQWDRGHGKLLTKDEAKAIVVRADKNGLMHTSETDQAICNCCGCCCYPIRASKVIGTTGIWPKRRYDIIWEESKCVNCGRCVKICNFGAFVKEDKKIRYVEEKCLGCTICSSQCHVKAIKIKKI</sequence>
<protein>
    <submittedName>
        <fullName evidence="2">Electron transport complex subunit RsxB</fullName>
    </submittedName>
</protein>
<dbReference type="Gene3D" id="3.30.70.20">
    <property type="match status" value="1"/>
</dbReference>
<dbReference type="Proteomes" id="UP000077020">
    <property type="component" value="Unassembled WGS sequence"/>
</dbReference>
<evidence type="ECO:0000259" key="1">
    <source>
        <dbReference type="PROSITE" id="PS51379"/>
    </source>
</evidence>
<organism evidence="2 3">
    <name type="scientific">Clostridium ljungdahlii (strain ATCC 55383 / DSM 13528 / PETC)</name>
    <dbReference type="NCBI Taxonomy" id="748727"/>
    <lineage>
        <taxon>Bacteria</taxon>
        <taxon>Bacillati</taxon>
        <taxon>Bacillota</taxon>
        <taxon>Clostridia</taxon>
        <taxon>Eubacteriales</taxon>
        <taxon>Clostridiaceae</taxon>
        <taxon>Clostridium</taxon>
    </lineage>
</organism>
<reference evidence="2 3" key="1">
    <citation type="journal article" date="2016" name="Biotechnol. Bioeng.">
        <title>Traits of selected Clostridium strains for syngas fermentation to ethanol.</title>
        <authorList>
            <person name="Martin M.E."/>
            <person name="Richter H."/>
            <person name="Saha S."/>
            <person name="Angenent L.T."/>
        </authorList>
    </citation>
    <scope>NUCLEOTIDE SEQUENCE [LARGE SCALE GENOMIC DNA]</scope>
    <source>
        <strain evidence="2 3">PETC</strain>
    </source>
</reference>
<keyword evidence="3" id="KW-1185">Reference proteome</keyword>
<feature type="domain" description="4Fe-4S ferredoxin-type" evidence="1">
    <location>
        <begin position="259"/>
        <end position="288"/>
    </location>
</feature>
<proteinExistence type="predicted"/>
<gene>
    <name evidence="2" type="primary">rsxB_3</name>
    <name evidence="2" type="ORF">WX45_03583</name>
</gene>
<accession>A0ABX2TUU3</accession>
<evidence type="ECO:0000313" key="3">
    <source>
        <dbReference type="Proteomes" id="UP000077020"/>
    </source>
</evidence>
<dbReference type="InterPro" id="IPR017896">
    <property type="entry name" value="4Fe4S_Fe-S-bd"/>
</dbReference>
<dbReference type="PROSITE" id="PS51379">
    <property type="entry name" value="4FE4S_FER_2"/>
    <property type="match status" value="2"/>
</dbReference>
<name>A0ABX2TUU3_CLOLD</name>
<dbReference type="EMBL" id="LITS01000009">
    <property type="protein sequence ID" value="OAA87463.1"/>
    <property type="molecule type" value="Genomic_DNA"/>
</dbReference>
<comment type="caution">
    <text evidence="2">The sequence shown here is derived from an EMBL/GenBank/DDBJ whole genome shotgun (WGS) entry which is preliminary data.</text>
</comment>
<feature type="domain" description="4Fe-4S ferredoxin-type" evidence="1">
    <location>
        <begin position="289"/>
        <end position="317"/>
    </location>
</feature>
<evidence type="ECO:0000313" key="2">
    <source>
        <dbReference type="EMBL" id="OAA87463.1"/>
    </source>
</evidence>
<dbReference type="SUPFAM" id="SSF54862">
    <property type="entry name" value="4Fe-4S ferredoxins"/>
    <property type="match status" value="1"/>
</dbReference>